<accession>A0A1A6FWS7</accession>
<evidence type="ECO:0000256" key="3">
    <source>
        <dbReference type="ARBA" id="ARBA00022989"/>
    </source>
</evidence>
<dbReference type="Proteomes" id="UP000092124">
    <property type="component" value="Unassembled WGS sequence"/>
</dbReference>
<evidence type="ECO:0000259" key="8">
    <source>
        <dbReference type="PROSITE" id="PS50261"/>
    </source>
</evidence>
<feature type="transmembrane region" description="Helical" evidence="6">
    <location>
        <begin position="287"/>
        <end position="306"/>
    </location>
</feature>
<dbReference type="PRINTS" id="PR00249">
    <property type="entry name" value="GPCRSECRETIN"/>
</dbReference>
<feature type="domain" description="GAIN-B" evidence="7">
    <location>
        <begin position="198"/>
        <end position="240"/>
    </location>
</feature>
<evidence type="ECO:0000313" key="9">
    <source>
        <dbReference type="EMBL" id="OBS58039.1"/>
    </source>
</evidence>
<dbReference type="Gene3D" id="1.20.1070.10">
    <property type="entry name" value="Rhodopsin 7-helix transmembrane proteins"/>
    <property type="match status" value="1"/>
</dbReference>
<dbReference type="AlphaFoldDB" id="A0A1A6FWS7"/>
<dbReference type="EMBL" id="LZPO01116974">
    <property type="protein sequence ID" value="OBS58039.1"/>
    <property type="molecule type" value="Genomic_DNA"/>
</dbReference>
<dbReference type="STRING" id="56216.A0A1A6FWS7"/>
<evidence type="ECO:0000256" key="2">
    <source>
        <dbReference type="ARBA" id="ARBA00022692"/>
    </source>
</evidence>
<dbReference type="PANTHER" id="PTHR12011:SF216">
    <property type="entry name" value="ADHESION G-PROTEIN COUPLED RECEPTOR D1"/>
    <property type="match status" value="1"/>
</dbReference>
<proteinExistence type="predicted"/>
<dbReference type="InterPro" id="IPR046338">
    <property type="entry name" value="GAIN_dom_sf"/>
</dbReference>
<dbReference type="GO" id="GO:0004930">
    <property type="term" value="F:G protein-coupled receptor activity"/>
    <property type="evidence" value="ECO:0007669"/>
    <property type="project" value="InterPro"/>
</dbReference>
<evidence type="ECO:0000259" key="7">
    <source>
        <dbReference type="PROSITE" id="PS50221"/>
    </source>
</evidence>
<dbReference type="Pfam" id="PF01825">
    <property type="entry name" value="GPS"/>
    <property type="match status" value="1"/>
</dbReference>
<feature type="transmembrane region" description="Helical" evidence="6">
    <location>
        <begin position="318"/>
        <end position="335"/>
    </location>
</feature>
<keyword evidence="10" id="KW-1185">Reference proteome</keyword>
<dbReference type="InterPro" id="IPR000203">
    <property type="entry name" value="GPS"/>
</dbReference>
<feature type="domain" description="G-protein coupled receptors family 2 profile 2" evidence="8">
    <location>
        <begin position="249"/>
        <end position="341"/>
    </location>
</feature>
<comment type="subcellular location">
    <subcellularLocation>
        <location evidence="1">Membrane</location>
        <topology evidence="1">Multi-pass membrane protein</topology>
    </subcellularLocation>
</comment>
<sequence length="421" mass="46288">MIWSHSFDLELKGPDPQSIPLVTIEALLIHIQLHVGIVRQWAKPATMFNPPFPRVSDQSMTFDFTTAQNHVCTLSSQGSCVRWSLSCFGGAKGEEGAGEDTLADGNVPTGPLQILHARATDVRQGSPRLWTAFLWADLQALRLLPLHPPKHTHKQLVDATNESNRLLLYCAFLNFRYCQCGGYQMDRRGDMGEDGKTPSSGEGIWSSQGCALTEGNLTHSVCHCTHLTNFAILMQVVPLQLTRGHQVALSSISYVGCSLSVLCLAATLVTFAVLSSVSTIRNQRYHIHANLSFAVLVAQVLLLISFRVEPGTVPCQVLAVLLHYFFLSAFAWMLVEGLHLYSMRRQRAPDPEPVEMLNGGKCWQHLREIDLKAQGALSSSVSSPCHSLWTVMGQVTGFHGSVVTSRPKANGQVANQFPEPH</sequence>
<evidence type="ECO:0008006" key="11">
    <source>
        <dbReference type="Google" id="ProtNLM"/>
    </source>
</evidence>
<gene>
    <name evidence="9" type="ORF">A6R68_10835</name>
</gene>
<evidence type="ECO:0000256" key="1">
    <source>
        <dbReference type="ARBA" id="ARBA00004141"/>
    </source>
</evidence>
<dbReference type="InterPro" id="IPR017981">
    <property type="entry name" value="GPCR_2-like_7TM"/>
</dbReference>
<keyword evidence="5" id="KW-1015">Disulfide bond</keyword>
<evidence type="ECO:0000313" key="10">
    <source>
        <dbReference type="Proteomes" id="UP000092124"/>
    </source>
</evidence>
<feature type="transmembrane region" description="Helical" evidence="6">
    <location>
        <begin position="252"/>
        <end position="275"/>
    </location>
</feature>
<dbReference type="GO" id="GO:0007189">
    <property type="term" value="P:adenylate cyclase-activating G protein-coupled receptor signaling pathway"/>
    <property type="evidence" value="ECO:0007669"/>
    <property type="project" value="TreeGrafter"/>
</dbReference>
<dbReference type="InterPro" id="IPR057244">
    <property type="entry name" value="GAIN_B"/>
</dbReference>
<evidence type="ECO:0000256" key="6">
    <source>
        <dbReference type="SAM" id="Phobius"/>
    </source>
</evidence>
<protein>
    <recommendedName>
        <fullName evidence="11">GPS domain-containing protein</fullName>
    </recommendedName>
</protein>
<dbReference type="PROSITE" id="PS50261">
    <property type="entry name" value="G_PROTEIN_RECEP_F2_4"/>
    <property type="match status" value="1"/>
</dbReference>
<reference evidence="9 10" key="1">
    <citation type="submission" date="2016-06" db="EMBL/GenBank/DDBJ databases">
        <title>The Draft Genome Sequence and Annotation of the Desert Woodrat Neotoma lepida.</title>
        <authorList>
            <person name="Campbell M."/>
            <person name="Oakeson K.F."/>
            <person name="Yandell M."/>
            <person name="Halpert J.R."/>
            <person name="Dearing D."/>
        </authorList>
    </citation>
    <scope>NUCLEOTIDE SEQUENCE [LARGE SCALE GENOMIC DNA]</scope>
    <source>
        <strain evidence="9">417</strain>
        <tissue evidence="9">Liver</tissue>
    </source>
</reference>
<dbReference type="OrthoDB" id="347083at2759"/>
<dbReference type="PROSITE" id="PS50221">
    <property type="entry name" value="GAIN_B"/>
    <property type="match status" value="1"/>
</dbReference>
<name>A0A1A6FWS7_NEOLE</name>
<dbReference type="InterPro" id="IPR000832">
    <property type="entry name" value="GPCR_2_secretin-like"/>
</dbReference>
<keyword evidence="2 6" id="KW-0812">Transmembrane</keyword>
<keyword evidence="4 6" id="KW-0472">Membrane</keyword>
<dbReference type="Gene3D" id="2.60.220.50">
    <property type="match status" value="1"/>
</dbReference>
<evidence type="ECO:0000256" key="4">
    <source>
        <dbReference type="ARBA" id="ARBA00023136"/>
    </source>
</evidence>
<dbReference type="SMART" id="SM00303">
    <property type="entry name" value="GPS"/>
    <property type="match status" value="1"/>
</dbReference>
<dbReference type="PANTHER" id="PTHR12011">
    <property type="entry name" value="ADHESION G-PROTEIN COUPLED RECEPTOR"/>
    <property type="match status" value="1"/>
</dbReference>
<evidence type="ECO:0000256" key="5">
    <source>
        <dbReference type="ARBA" id="ARBA00023157"/>
    </source>
</evidence>
<dbReference type="Pfam" id="PF00002">
    <property type="entry name" value="7tm_2"/>
    <property type="match status" value="1"/>
</dbReference>
<organism evidence="9 10">
    <name type="scientific">Neotoma lepida</name>
    <name type="common">Desert woodrat</name>
    <dbReference type="NCBI Taxonomy" id="56216"/>
    <lineage>
        <taxon>Eukaryota</taxon>
        <taxon>Metazoa</taxon>
        <taxon>Chordata</taxon>
        <taxon>Craniata</taxon>
        <taxon>Vertebrata</taxon>
        <taxon>Euteleostomi</taxon>
        <taxon>Mammalia</taxon>
        <taxon>Eutheria</taxon>
        <taxon>Euarchontoglires</taxon>
        <taxon>Glires</taxon>
        <taxon>Rodentia</taxon>
        <taxon>Myomorpha</taxon>
        <taxon>Muroidea</taxon>
        <taxon>Cricetidae</taxon>
        <taxon>Neotominae</taxon>
        <taxon>Neotoma</taxon>
    </lineage>
</organism>
<comment type="caution">
    <text evidence="9">The sequence shown here is derived from an EMBL/GenBank/DDBJ whole genome shotgun (WGS) entry which is preliminary data.</text>
</comment>
<dbReference type="GO" id="GO:0005886">
    <property type="term" value="C:plasma membrane"/>
    <property type="evidence" value="ECO:0007669"/>
    <property type="project" value="TreeGrafter"/>
</dbReference>
<dbReference type="GO" id="GO:0007166">
    <property type="term" value="P:cell surface receptor signaling pathway"/>
    <property type="evidence" value="ECO:0007669"/>
    <property type="project" value="InterPro"/>
</dbReference>
<keyword evidence="3 6" id="KW-1133">Transmembrane helix</keyword>